<evidence type="ECO:0008006" key="3">
    <source>
        <dbReference type="Google" id="ProtNLM"/>
    </source>
</evidence>
<proteinExistence type="predicted"/>
<evidence type="ECO:0000313" key="1">
    <source>
        <dbReference type="EMBL" id="ORA78495.1"/>
    </source>
</evidence>
<sequence length="423" mass="44133">MVVDLAARPYITAGVALASAVVIAAGPMAQHLPDLHLAQQLRQVSVSDINLTDAASGMTDLFSGVGNELESLASGASALAVPAAALTDFINPAALPLPVQTWVTTFQALGMNTQQIFDAWTQMPFPVAQQIAANWLQYGSDYVGPFQTVANNMVNYFTGTQTSDFVPLLQQAWSALINTSSSTNITQAFNDLNFAFIINPAIQFGEPLESVLAIPTYIAANFSSFVNGLLNAGNGLPFTAIGYFVASLEPLLEKTFAGALQASFNAFNVGDATDGVLNLVNIPGAMINALLNGQFNNTKTIQGWANGLLSFATCRAGTCSPSGLLSKLLLNFSPNLASTMVAPNGQNIAQGGSLVTAFQNFANQLINGWPSLSPVVSDISGGLTSLLQSIPSTLSNLPSMLGNLGGALTGQIGAWIATILRLL</sequence>
<dbReference type="RefSeq" id="WP_083012137.1">
    <property type="nucleotide sequence ID" value="NZ_CP080999.1"/>
</dbReference>
<name>A0ABX3SNL4_MYCMA</name>
<keyword evidence="2" id="KW-1185">Reference proteome</keyword>
<organism evidence="1 2">
    <name type="scientific">Mycobacterium malmoense</name>
    <dbReference type="NCBI Taxonomy" id="1780"/>
    <lineage>
        <taxon>Bacteria</taxon>
        <taxon>Bacillati</taxon>
        <taxon>Actinomycetota</taxon>
        <taxon>Actinomycetes</taxon>
        <taxon>Mycobacteriales</taxon>
        <taxon>Mycobacteriaceae</taxon>
        <taxon>Mycobacterium</taxon>
    </lineage>
</organism>
<comment type="caution">
    <text evidence="1">The sequence shown here is derived from an EMBL/GenBank/DDBJ whole genome shotgun (WGS) entry which is preliminary data.</text>
</comment>
<accession>A0ABX3SNL4</accession>
<gene>
    <name evidence="1" type="ORF">BST29_21320</name>
</gene>
<reference evidence="1 2" key="1">
    <citation type="submission" date="2017-02" db="EMBL/GenBank/DDBJ databases">
        <title>The new phylogeny of genus Mycobacterium.</title>
        <authorList>
            <person name="Tortoli E."/>
            <person name="Trovato A."/>
            <person name="Cirillo D.M."/>
        </authorList>
    </citation>
    <scope>NUCLEOTIDE SEQUENCE [LARGE SCALE GENOMIC DNA]</scope>
    <source>
        <strain evidence="1 2">IP1130001</strain>
    </source>
</reference>
<dbReference type="EMBL" id="MVHV01000028">
    <property type="protein sequence ID" value="ORA78495.1"/>
    <property type="molecule type" value="Genomic_DNA"/>
</dbReference>
<protein>
    <recommendedName>
        <fullName evidence="3">PE-PGRS family protein</fullName>
    </recommendedName>
</protein>
<evidence type="ECO:0000313" key="2">
    <source>
        <dbReference type="Proteomes" id="UP000243140"/>
    </source>
</evidence>
<dbReference type="Proteomes" id="UP000243140">
    <property type="component" value="Unassembled WGS sequence"/>
</dbReference>